<name>A0AAD9PAD2_RIDPI</name>
<keyword evidence="10" id="KW-1071">Ligand-gated ion channel</keyword>
<dbReference type="PANTHER" id="PTHR42643">
    <property type="entry name" value="IONOTROPIC RECEPTOR 20A-RELATED"/>
    <property type="match status" value="1"/>
</dbReference>
<keyword evidence="9" id="KW-0325">Glycoprotein</keyword>
<dbReference type="InterPro" id="IPR001508">
    <property type="entry name" value="Iono_Glu_rcpt_met"/>
</dbReference>
<accession>A0AAD9PAD2</accession>
<dbReference type="Pfam" id="PF10613">
    <property type="entry name" value="Lig_chan-Glu_bd"/>
    <property type="match status" value="1"/>
</dbReference>
<evidence type="ECO:0000256" key="13">
    <source>
        <dbReference type="PIRSR" id="PIRSR601508-2"/>
    </source>
</evidence>
<dbReference type="SMART" id="SM00079">
    <property type="entry name" value="PBPe"/>
    <property type="match status" value="1"/>
</dbReference>
<dbReference type="FunFam" id="3.40.190.10:FF:000024">
    <property type="entry name" value="Glutamate receptor, ionotropic, delta 1"/>
    <property type="match status" value="1"/>
</dbReference>
<dbReference type="EMBL" id="JAODUO010000063">
    <property type="protein sequence ID" value="KAK2190995.1"/>
    <property type="molecule type" value="Genomic_DNA"/>
</dbReference>
<feature type="binding site" evidence="12">
    <location>
        <position position="329"/>
    </location>
    <ligand>
        <name>L-glutamate</name>
        <dbReference type="ChEBI" id="CHEBI:29985"/>
    </ligand>
</feature>
<evidence type="ECO:0000256" key="5">
    <source>
        <dbReference type="ARBA" id="ARBA00022989"/>
    </source>
</evidence>
<organism evidence="18 19">
    <name type="scientific">Ridgeia piscesae</name>
    <name type="common">Tubeworm</name>
    <dbReference type="NCBI Taxonomy" id="27915"/>
    <lineage>
        <taxon>Eukaryota</taxon>
        <taxon>Metazoa</taxon>
        <taxon>Spiralia</taxon>
        <taxon>Lophotrochozoa</taxon>
        <taxon>Annelida</taxon>
        <taxon>Polychaeta</taxon>
        <taxon>Sedentaria</taxon>
        <taxon>Canalipalpata</taxon>
        <taxon>Sabellida</taxon>
        <taxon>Siboglinidae</taxon>
        <taxon>Ridgeia</taxon>
    </lineage>
</organism>
<proteinExistence type="predicted"/>
<feature type="binding site" evidence="12">
    <location>
        <position position="124"/>
    </location>
    <ligand>
        <name>L-glutamate</name>
        <dbReference type="ChEBI" id="CHEBI:29985"/>
    </ligand>
</feature>
<dbReference type="InterPro" id="IPR001320">
    <property type="entry name" value="Iontro_rcpt_C"/>
</dbReference>
<evidence type="ECO:0000256" key="8">
    <source>
        <dbReference type="ARBA" id="ARBA00023170"/>
    </source>
</evidence>
<feature type="binding site" evidence="12">
    <location>
        <position position="119"/>
    </location>
    <ligand>
        <name>L-glutamate</name>
        <dbReference type="ChEBI" id="CHEBI:29985"/>
    </ligand>
</feature>
<evidence type="ECO:0000256" key="9">
    <source>
        <dbReference type="ARBA" id="ARBA00023180"/>
    </source>
</evidence>
<evidence type="ECO:0000256" key="3">
    <source>
        <dbReference type="ARBA" id="ARBA00022475"/>
    </source>
</evidence>
<evidence type="ECO:0000259" key="16">
    <source>
        <dbReference type="SMART" id="SM00079"/>
    </source>
</evidence>
<keyword evidence="14" id="KW-1015">Disulfide bond</keyword>
<evidence type="ECO:0000256" key="10">
    <source>
        <dbReference type="ARBA" id="ARBA00023286"/>
    </source>
</evidence>
<evidence type="ECO:0000256" key="1">
    <source>
        <dbReference type="ARBA" id="ARBA00004651"/>
    </source>
</evidence>
<feature type="domain" description="Ionotropic glutamate receptor C-terminal" evidence="16">
    <location>
        <begin position="37"/>
        <end position="392"/>
    </location>
</feature>
<comment type="subcellular location">
    <subcellularLocation>
        <location evidence="1">Cell membrane</location>
        <topology evidence="1">Multi-pass membrane protein</topology>
    </subcellularLocation>
</comment>
<keyword evidence="7 15" id="KW-0472">Membrane</keyword>
<evidence type="ECO:0000256" key="6">
    <source>
        <dbReference type="ARBA" id="ARBA00023065"/>
    </source>
</evidence>
<reference evidence="18" key="1">
    <citation type="journal article" date="2023" name="Mol. Biol. Evol.">
        <title>Third-Generation Sequencing Reveals the Adaptive Role of the Epigenome in Three Deep-Sea Polychaetes.</title>
        <authorList>
            <person name="Perez M."/>
            <person name="Aroh O."/>
            <person name="Sun Y."/>
            <person name="Lan Y."/>
            <person name="Juniper S.K."/>
            <person name="Young C.R."/>
            <person name="Angers B."/>
            <person name="Qian P.Y."/>
        </authorList>
    </citation>
    <scope>NUCLEOTIDE SEQUENCE</scope>
    <source>
        <strain evidence="18">R07B-5</strain>
    </source>
</reference>
<keyword evidence="2" id="KW-0813">Transport</keyword>
<keyword evidence="5 15" id="KW-1133">Transmembrane helix</keyword>
<feature type="site" description="Crucial to convey clamshell closure to channel opening" evidence="13">
    <location>
        <position position="260"/>
    </location>
</feature>
<evidence type="ECO:0000256" key="4">
    <source>
        <dbReference type="ARBA" id="ARBA00022692"/>
    </source>
</evidence>
<keyword evidence="4 15" id="KW-0812">Transmembrane</keyword>
<evidence type="ECO:0000256" key="11">
    <source>
        <dbReference type="ARBA" id="ARBA00023303"/>
    </source>
</evidence>
<evidence type="ECO:0000313" key="19">
    <source>
        <dbReference type="Proteomes" id="UP001209878"/>
    </source>
</evidence>
<evidence type="ECO:0000256" key="7">
    <source>
        <dbReference type="ARBA" id="ARBA00023136"/>
    </source>
</evidence>
<comment type="caution">
    <text evidence="18">The sequence shown here is derived from an EMBL/GenBank/DDBJ whole genome shotgun (WGS) entry which is preliminary data.</text>
</comment>
<dbReference type="GO" id="GO:0038023">
    <property type="term" value="F:signaling receptor activity"/>
    <property type="evidence" value="ECO:0007669"/>
    <property type="project" value="InterPro"/>
</dbReference>
<keyword evidence="8" id="KW-0675">Receptor</keyword>
<dbReference type="Pfam" id="PF00060">
    <property type="entry name" value="Lig_chan"/>
    <property type="match status" value="1"/>
</dbReference>
<evidence type="ECO:0008006" key="20">
    <source>
        <dbReference type="Google" id="ProtNLM"/>
    </source>
</evidence>
<evidence type="ECO:0000259" key="17">
    <source>
        <dbReference type="SMART" id="SM00918"/>
    </source>
</evidence>
<dbReference type="FunFam" id="1.10.287.70:FF:000143">
    <property type="entry name" value="Probable glutamate receptor"/>
    <property type="match status" value="1"/>
</dbReference>
<feature type="transmembrane region" description="Helical" evidence="15">
    <location>
        <begin position="232"/>
        <end position="253"/>
    </location>
</feature>
<feature type="domain" description="Ionotropic glutamate receptor L-glutamate and glycine-binding" evidence="17">
    <location>
        <begin position="46"/>
        <end position="108"/>
    </location>
</feature>
<dbReference type="PRINTS" id="PR00177">
    <property type="entry name" value="NMDARECEPTOR"/>
</dbReference>
<keyword evidence="6" id="KW-0406">Ion transport</keyword>
<evidence type="ECO:0000313" key="18">
    <source>
        <dbReference type="EMBL" id="KAK2190995.1"/>
    </source>
</evidence>
<evidence type="ECO:0000256" key="2">
    <source>
        <dbReference type="ARBA" id="ARBA00022448"/>
    </source>
</evidence>
<dbReference type="InterPro" id="IPR052192">
    <property type="entry name" value="Insect_Ionotropic_Sensory_Rcpt"/>
</dbReference>
<sequence>MSLASDQLTRVTTWRRDTGFAQPLRDMWTLVKFTNKTFTIVTSSLSVFHLKTTTKNGTIIWSGICIEILKALATALHFKYHLVLPPDGKWGSPEADGSWNGMVGMVKRGDVDWALGKFTVTNIRDTVVDYTSPFWYESALIVMKKPTSDGLLLYLGPFRQDVWFLLLLSVPVTTAIIAAANYGETHMEETRNAPKLNTICSTCFWLVFGAMFQQGSQWSPRLNATRIMVACWWFFVIVVAATYTGNLMAVLAVPKTVYPVQSLRELAEQSTYKYGTTAGAAIYTLIGKSTFDVYQKMWQRSVKYDENNVKSHAEGIRKVKKGNYIYLGEMTGVAPLIYDDCQFAVAKETFFPSSFAFVMPENSPYLPAFNKIINNLLETGLIERWRAQYYPRDVCSSIRESEMSVPDPATVKDTLGAFVLLFAGTFLATFVLAFEFKFSFIHVLKCIRSFVKRKDIDTESTATTKHDKRQHQTINLNYG</sequence>
<keyword evidence="11" id="KW-0407">Ion channel</keyword>
<dbReference type="AlphaFoldDB" id="A0AAD9PAD2"/>
<dbReference type="SMART" id="SM00918">
    <property type="entry name" value="Lig_chan-Glu_bd"/>
    <property type="match status" value="1"/>
</dbReference>
<feature type="transmembrane region" description="Helical" evidence="15">
    <location>
        <begin position="415"/>
        <end position="434"/>
    </location>
</feature>
<dbReference type="GO" id="GO:0005886">
    <property type="term" value="C:plasma membrane"/>
    <property type="evidence" value="ECO:0007669"/>
    <property type="project" value="UniProtKB-SubCell"/>
</dbReference>
<keyword evidence="19" id="KW-1185">Reference proteome</keyword>
<evidence type="ECO:0000256" key="14">
    <source>
        <dbReference type="PIRSR" id="PIRSR601508-3"/>
    </source>
</evidence>
<evidence type="ECO:0000256" key="15">
    <source>
        <dbReference type="SAM" id="Phobius"/>
    </source>
</evidence>
<dbReference type="PANTHER" id="PTHR42643:SF24">
    <property type="entry name" value="IONOTROPIC RECEPTOR 60A"/>
    <property type="match status" value="1"/>
</dbReference>
<dbReference type="SUPFAM" id="SSF53850">
    <property type="entry name" value="Periplasmic binding protein-like II"/>
    <property type="match status" value="1"/>
</dbReference>
<feature type="transmembrane region" description="Helical" evidence="15">
    <location>
        <begin position="162"/>
        <end position="182"/>
    </location>
</feature>
<dbReference type="Gene3D" id="3.40.190.10">
    <property type="entry name" value="Periplasmic binding protein-like II"/>
    <property type="match status" value="1"/>
</dbReference>
<feature type="disulfide bond" evidence="14">
    <location>
        <begin position="341"/>
        <end position="395"/>
    </location>
</feature>
<dbReference type="Proteomes" id="UP001209878">
    <property type="component" value="Unassembled WGS sequence"/>
</dbReference>
<keyword evidence="3" id="KW-1003">Cell membrane</keyword>
<gene>
    <name evidence="18" type="ORF">NP493_63g03031</name>
</gene>
<dbReference type="GO" id="GO:0015276">
    <property type="term" value="F:ligand-gated monoatomic ion channel activity"/>
    <property type="evidence" value="ECO:0007669"/>
    <property type="project" value="InterPro"/>
</dbReference>
<dbReference type="InterPro" id="IPR019594">
    <property type="entry name" value="Glu/Gly-bd"/>
</dbReference>
<dbReference type="GO" id="GO:0050906">
    <property type="term" value="P:detection of stimulus involved in sensory perception"/>
    <property type="evidence" value="ECO:0007669"/>
    <property type="project" value="UniProtKB-ARBA"/>
</dbReference>
<dbReference type="Gene3D" id="1.10.287.70">
    <property type="match status" value="1"/>
</dbReference>
<evidence type="ECO:0000256" key="12">
    <source>
        <dbReference type="PIRSR" id="PIRSR601508-1"/>
    </source>
</evidence>
<protein>
    <recommendedName>
        <fullName evidence="20">Ionotropic glutamate receptor C-terminal domain-containing protein</fullName>
    </recommendedName>
</protein>